<evidence type="ECO:0000256" key="1">
    <source>
        <dbReference type="SAM" id="MobiDB-lite"/>
    </source>
</evidence>
<dbReference type="EMBL" id="CP073041">
    <property type="protein sequence ID" value="UXE58626.1"/>
    <property type="molecule type" value="Genomic_DNA"/>
</dbReference>
<dbReference type="KEGG" id="wna:KA717_21600"/>
<gene>
    <name evidence="2" type="ORF">KA717_21600</name>
</gene>
<evidence type="ECO:0000313" key="2">
    <source>
        <dbReference type="EMBL" id="UXE58626.1"/>
    </source>
</evidence>
<dbReference type="Proteomes" id="UP001065613">
    <property type="component" value="Chromosome"/>
</dbReference>
<name>A0A977KTJ4_9CYAN</name>
<dbReference type="Pfam" id="PF14424">
    <property type="entry name" value="Toxin-deaminase"/>
    <property type="match status" value="1"/>
</dbReference>
<sequence>MDNIKKRLQADAALVRKIYLDKPFPKANVAIIELHLTNGTVIGTAATSRGGTKSPTPKPNARSEGGHFQPIVDDYLRDKDAEYKALFALAETLETINPKIIQGKLYLYTERQPCRSCSEIIRQFEKIFADIRL</sequence>
<dbReference type="InterPro" id="IPR032721">
    <property type="entry name" value="Toxin-deaminase"/>
</dbReference>
<accession>A0A977KTJ4</accession>
<proteinExistence type="predicted"/>
<reference evidence="2" key="1">
    <citation type="submission" date="2021-04" db="EMBL/GenBank/DDBJ databases">
        <title>Genome sequence of Woronichinia naegeliana from Washington state freshwater lake bloom.</title>
        <authorList>
            <person name="Dreher T.W."/>
        </authorList>
    </citation>
    <scope>NUCLEOTIDE SEQUENCE</scope>
    <source>
        <strain evidence="2">WA131</strain>
    </source>
</reference>
<dbReference type="AlphaFoldDB" id="A0A977KTJ4"/>
<feature type="region of interest" description="Disordered" evidence="1">
    <location>
        <begin position="45"/>
        <end position="68"/>
    </location>
</feature>
<feature type="compositionally biased region" description="Polar residues" evidence="1">
    <location>
        <begin position="45"/>
        <end position="55"/>
    </location>
</feature>
<organism evidence="2">
    <name type="scientific">Woronichinia naegeliana WA131</name>
    <dbReference type="NCBI Taxonomy" id="2824559"/>
    <lineage>
        <taxon>Bacteria</taxon>
        <taxon>Bacillati</taxon>
        <taxon>Cyanobacteriota</taxon>
        <taxon>Cyanophyceae</taxon>
        <taxon>Synechococcales</taxon>
        <taxon>Coelosphaeriaceae</taxon>
        <taxon>Woronichinia</taxon>
    </lineage>
</organism>
<protein>
    <submittedName>
        <fullName evidence="2">Uncharacterized protein</fullName>
    </submittedName>
</protein>